<evidence type="ECO:0000256" key="2">
    <source>
        <dbReference type="ARBA" id="ARBA00023125"/>
    </source>
</evidence>
<evidence type="ECO:0000256" key="3">
    <source>
        <dbReference type="ARBA" id="ARBA00023163"/>
    </source>
</evidence>
<evidence type="ECO:0000313" key="6">
    <source>
        <dbReference type="Proteomes" id="UP000533900"/>
    </source>
</evidence>
<evidence type="ECO:0000313" key="5">
    <source>
        <dbReference type="EMBL" id="MBC2845792.1"/>
    </source>
</evidence>
<dbReference type="PANTHER" id="PTHR43280">
    <property type="entry name" value="ARAC-FAMILY TRANSCRIPTIONAL REGULATOR"/>
    <property type="match status" value="1"/>
</dbReference>
<organism evidence="5 6">
    <name type="scientific">Winogradskyella flava</name>
    <dbReference type="NCBI Taxonomy" id="1884876"/>
    <lineage>
        <taxon>Bacteria</taxon>
        <taxon>Pseudomonadati</taxon>
        <taxon>Bacteroidota</taxon>
        <taxon>Flavobacteriia</taxon>
        <taxon>Flavobacteriales</taxon>
        <taxon>Flavobacteriaceae</taxon>
        <taxon>Winogradskyella</taxon>
    </lineage>
</organism>
<evidence type="ECO:0000256" key="1">
    <source>
        <dbReference type="ARBA" id="ARBA00023015"/>
    </source>
</evidence>
<keyword evidence="1" id="KW-0805">Transcription regulation</keyword>
<dbReference type="PANTHER" id="PTHR43280:SF2">
    <property type="entry name" value="HTH-TYPE TRANSCRIPTIONAL REGULATOR EXSA"/>
    <property type="match status" value="1"/>
</dbReference>
<keyword evidence="2" id="KW-0238">DNA-binding</keyword>
<evidence type="ECO:0000259" key="4">
    <source>
        <dbReference type="PROSITE" id="PS01124"/>
    </source>
</evidence>
<comment type="caution">
    <text evidence="5">The sequence shown here is derived from an EMBL/GenBank/DDBJ whole genome shotgun (WGS) entry which is preliminary data.</text>
</comment>
<keyword evidence="6" id="KW-1185">Reference proteome</keyword>
<sequence length="266" mass="30946">MQQVHFISPSEALKDIFKCYHYVELKTERAQQNTGSIIQDGLSEFGFIKEHDISIISNGNPMILPQSFLIGKVEMPSKFVIPTTMHYLAIKIQPWATSFFFNNGRTSILDLSKTSYSNVEALHNSIFNSSTLEEKVKQIENFFLDKALPHPKTYEISKAICNYIYEKQGVIKIKTLLDKFPYSRQKLNQIFFEQTKNSIKEFSVYTRLRAIMSYRMEHPEESLTSITYKFGYFDQSHFIKDMKRVTGVTPSDFSKSSNLFFDQLIK</sequence>
<dbReference type="Gene3D" id="1.10.10.60">
    <property type="entry name" value="Homeodomain-like"/>
    <property type="match status" value="1"/>
</dbReference>
<dbReference type="InterPro" id="IPR046532">
    <property type="entry name" value="DUF6597"/>
</dbReference>
<dbReference type="SUPFAM" id="SSF46689">
    <property type="entry name" value="Homeodomain-like"/>
    <property type="match status" value="1"/>
</dbReference>
<dbReference type="RefSeq" id="WP_185789505.1">
    <property type="nucleotide sequence ID" value="NZ_JACLCP010000003.1"/>
</dbReference>
<dbReference type="GO" id="GO:0043565">
    <property type="term" value="F:sequence-specific DNA binding"/>
    <property type="evidence" value="ECO:0007669"/>
    <property type="project" value="InterPro"/>
</dbReference>
<dbReference type="Pfam" id="PF12833">
    <property type="entry name" value="HTH_18"/>
    <property type="match status" value="1"/>
</dbReference>
<protein>
    <submittedName>
        <fullName evidence="5">AraC family transcriptional regulator</fullName>
    </submittedName>
</protein>
<dbReference type="EMBL" id="JACLCP010000003">
    <property type="protein sequence ID" value="MBC2845792.1"/>
    <property type="molecule type" value="Genomic_DNA"/>
</dbReference>
<gene>
    <name evidence="5" type="ORF">H7F21_11865</name>
</gene>
<dbReference type="InterPro" id="IPR009057">
    <property type="entry name" value="Homeodomain-like_sf"/>
</dbReference>
<dbReference type="Pfam" id="PF20240">
    <property type="entry name" value="DUF6597"/>
    <property type="match status" value="1"/>
</dbReference>
<accession>A0A842IRH0</accession>
<dbReference type="PROSITE" id="PS01124">
    <property type="entry name" value="HTH_ARAC_FAMILY_2"/>
    <property type="match status" value="1"/>
</dbReference>
<dbReference type="Proteomes" id="UP000533900">
    <property type="component" value="Unassembled WGS sequence"/>
</dbReference>
<dbReference type="GO" id="GO:0003700">
    <property type="term" value="F:DNA-binding transcription factor activity"/>
    <property type="evidence" value="ECO:0007669"/>
    <property type="project" value="InterPro"/>
</dbReference>
<dbReference type="AlphaFoldDB" id="A0A842IRH0"/>
<reference evidence="5" key="1">
    <citation type="submission" date="2020-08" db="EMBL/GenBank/DDBJ databases">
        <title>Winogradskyella ouciana sp. nov., isolated from the hadal seawater of the Mariana Trench.</title>
        <authorList>
            <person name="He X."/>
        </authorList>
    </citation>
    <scope>NUCLEOTIDE SEQUENCE [LARGE SCALE GENOMIC DNA]</scope>
    <source>
        <strain evidence="5">KCTC 52348</strain>
    </source>
</reference>
<dbReference type="InterPro" id="IPR018060">
    <property type="entry name" value="HTH_AraC"/>
</dbReference>
<feature type="domain" description="HTH araC/xylS-type" evidence="4">
    <location>
        <begin position="154"/>
        <end position="256"/>
    </location>
</feature>
<keyword evidence="3" id="KW-0804">Transcription</keyword>
<dbReference type="SMART" id="SM00342">
    <property type="entry name" value="HTH_ARAC"/>
    <property type="match status" value="1"/>
</dbReference>
<proteinExistence type="predicted"/>
<name>A0A842IRH0_9FLAO</name>